<dbReference type="AlphaFoldDB" id="A0AAV2Q440"/>
<evidence type="ECO:0000313" key="2">
    <source>
        <dbReference type="Proteomes" id="UP001497623"/>
    </source>
</evidence>
<comment type="caution">
    <text evidence="1">The sequence shown here is derived from an EMBL/GenBank/DDBJ whole genome shotgun (WGS) entry which is preliminary data.</text>
</comment>
<keyword evidence="2" id="KW-1185">Reference proteome</keyword>
<evidence type="ECO:0000313" key="1">
    <source>
        <dbReference type="EMBL" id="CAL4068178.1"/>
    </source>
</evidence>
<proteinExistence type="predicted"/>
<dbReference type="EMBL" id="CAXKWB010003005">
    <property type="protein sequence ID" value="CAL4068178.1"/>
    <property type="molecule type" value="Genomic_DNA"/>
</dbReference>
<sequence>MKFNENKFEQMSHGVTVGVEVEPYKTPSENDIKPSTRVKDLGVVTSDDLLFREHIDSIVTSSKIMQGMLLRTFSTRQVVPMMIMYNTYIQSKMEYCSLIWSPSQKKDIDKLERVQKHFTSRIEGLENLNYHQRLKKLKLYSLERRRERYMIINAWQQIEEISENVLGLKARRLGRSRRLVSTMIPLGINGKRIKDRDRTLIHNSTAKKMERLFNVIPPDLRNITGVKTETFKRHLDVWLQMVPDTPKIDDYGATVAAESNSIFHQAKYAINFRNYAK</sequence>
<organism evidence="1 2">
    <name type="scientific">Meganyctiphanes norvegica</name>
    <name type="common">Northern krill</name>
    <name type="synonym">Thysanopoda norvegica</name>
    <dbReference type="NCBI Taxonomy" id="48144"/>
    <lineage>
        <taxon>Eukaryota</taxon>
        <taxon>Metazoa</taxon>
        <taxon>Ecdysozoa</taxon>
        <taxon>Arthropoda</taxon>
        <taxon>Crustacea</taxon>
        <taxon>Multicrustacea</taxon>
        <taxon>Malacostraca</taxon>
        <taxon>Eumalacostraca</taxon>
        <taxon>Eucarida</taxon>
        <taxon>Euphausiacea</taxon>
        <taxon>Euphausiidae</taxon>
        <taxon>Meganyctiphanes</taxon>
    </lineage>
</organism>
<dbReference type="Proteomes" id="UP001497623">
    <property type="component" value="Unassembled WGS sequence"/>
</dbReference>
<reference evidence="1 2" key="1">
    <citation type="submission" date="2024-05" db="EMBL/GenBank/DDBJ databases">
        <authorList>
            <person name="Wallberg A."/>
        </authorList>
    </citation>
    <scope>NUCLEOTIDE SEQUENCE [LARGE SCALE GENOMIC DNA]</scope>
</reference>
<name>A0AAV2Q440_MEGNR</name>
<gene>
    <name evidence="1" type="ORF">MNOR_LOCUS7015</name>
</gene>
<protein>
    <submittedName>
        <fullName evidence="1">Uncharacterized protein</fullName>
    </submittedName>
</protein>
<accession>A0AAV2Q440</accession>
<dbReference type="PRINTS" id="PR01345">
    <property type="entry name" value="CERVTRCPTASE"/>
</dbReference>
<dbReference type="PANTHER" id="PTHR33332">
    <property type="entry name" value="REVERSE TRANSCRIPTASE DOMAIN-CONTAINING PROTEIN"/>
    <property type="match status" value="1"/>
</dbReference>